<dbReference type="Proteomes" id="UP000316621">
    <property type="component" value="Chromosome 9"/>
</dbReference>
<protein>
    <submittedName>
        <fullName evidence="1">Uncharacterized protein</fullName>
    </submittedName>
</protein>
<evidence type="ECO:0000313" key="1">
    <source>
        <dbReference type="EMBL" id="RZC77079.1"/>
    </source>
</evidence>
<accession>A0A4Y7KYQ7</accession>
<sequence>MLPTLTRSTVTNQYLISFDLSLHYRFSSPDYPPRPPIVLFCYNTISFLLAKDILGFKPASGSGGRFKN</sequence>
<proteinExistence type="predicted"/>
<gene>
    <name evidence="1" type="ORF">C5167_001207</name>
</gene>
<evidence type="ECO:0000313" key="2">
    <source>
        <dbReference type="Proteomes" id="UP000316621"/>
    </source>
</evidence>
<name>A0A4Y7KYQ7_PAPSO</name>
<dbReference type="EMBL" id="CM010723">
    <property type="protein sequence ID" value="RZC77079.1"/>
    <property type="molecule type" value="Genomic_DNA"/>
</dbReference>
<keyword evidence="2" id="KW-1185">Reference proteome</keyword>
<dbReference type="Gramene" id="RZC77079">
    <property type="protein sequence ID" value="RZC77079"/>
    <property type="gene ID" value="C5167_001207"/>
</dbReference>
<dbReference type="AlphaFoldDB" id="A0A4Y7KYQ7"/>
<reference evidence="1 2" key="1">
    <citation type="journal article" date="2018" name="Science">
        <title>The opium poppy genome and morphinan production.</title>
        <authorList>
            <person name="Guo L."/>
            <person name="Winzer T."/>
            <person name="Yang X."/>
            <person name="Li Y."/>
            <person name="Ning Z."/>
            <person name="He Z."/>
            <person name="Teodor R."/>
            <person name="Lu Y."/>
            <person name="Bowser T.A."/>
            <person name="Graham I.A."/>
            <person name="Ye K."/>
        </authorList>
    </citation>
    <scope>NUCLEOTIDE SEQUENCE [LARGE SCALE GENOMIC DNA]</scope>
    <source>
        <strain evidence="2">cv. HN1</strain>
        <tissue evidence="1">Leaves</tissue>
    </source>
</reference>
<organism evidence="1 2">
    <name type="scientific">Papaver somniferum</name>
    <name type="common">Opium poppy</name>
    <dbReference type="NCBI Taxonomy" id="3469"/>
    <lineage>
        <taxon>Eukaryota</taxon>
        <taxon>Viridiplantae</taxon>
        <taxon>Streptophyta</taxon>
        <taxon>Embryophyta</taxon>
        <taxon>Tracheophyta</taxon>
        <taxon>Spermatophyta</taxon>
        <taxon>Magnoliopsida</taxon>
        <taxon>Ranunculales</taxon>
        <taxon>Papaveraceae</taxon>
        <taxon>Papaveroideae</taxon>
        <taxon>Papaver</taxon>
    </lineage>
</organism>